<keyword evidence="1" id="KW-0812">Transmembrane</keyword>
<organism evidence="2">
    <name type="scientific">Arundo donax</name>
    <name type="common">Giant reed</name>
    <name type="synonym">Donax arundinaceus</name>
    <dbReference type="NCBI Taxonomy" id="35708"/>
    <lineage>
        <taxon>Eukaryota</taxon>
        <taxon>Viridiplantae</taxon>
        <taxon>Streptophyta</taxon>
        <taxon>Embryophyta</taxon>
        <taxon>Tracheophyta</taxon>
        <taxon>Spermatophyta</taxon>
        <taxon>Magnoliopsida</taxon>
        <taxon>Liliopsida</taxon>
        <taxon>Poales</taxon>
        <taxon>Poaceae</taxon>
        <taxon>PACMAD clade</taxon>
        <taxon>Arundinoideae</taxon>
        <taxon>Arundineae</taxon>
        <taxon>Arundo</taxon>
    </lineage>
</organism>
<sequence length="63" mass="7414">MIFQCDALFSLHTIFLLNVYTLQNWATDRPFFFFITIGVNLHLTTHMAPSFPFSYDRSQVKPI</sequence>
<dbReference type="AlphaFoldDB" id="A0A0A9HJZ4"/>
<keyword evidence="1" id="KW-0472">Membrane</keyword>
<dbReference type="EMBL" id="GBRH01162730">
    <property type="protein sequence ID" value="JAE35166.1"/>
    <property type="molecule type" value="Transcribed_RNA"/>
</dbReference>
<feature type="transmembrane region" description="Helical" evidence="1">
    <location>
        <begin position="31"/>
        <end position="51"/>
    </location>
</feature>
<evidence type="ECO:0000313" key="2">
    <source>
        <dbReference type="EMBL" id="JAE35166.1"/>
    </source>
</evidence>
<evidence type="ECO:0000256" key="1">
    <source>
        <dbReference type="SAM" id="Phobius"/>
    </source>
</evidence>
<proteinExistence type="predicted"/>
<accession>A0A0A9HJZ4</accession>
<keyword evidence="1" id="KW-1133">Transmembrane helix</keyword>
<reference evidence="2" key="2">
    <citation type="journal article" date="2015" name="Data Brief">
        <title>Shoot transcriptome of the giant reed, Arundo donax.</title>
        <authorList>
            <person name="Barrero R.A."/>
            <person name="Guerrero F.D."/>
            <person name="Moolhuijzen P."/>
            <person name="Goolsby J.A."/>
            <person name="Tidwell J."/>
            <person name="Bellgard S.E."/>
            <person name="Bellgard M.I."/>
        </authorList>
    </citation>
    <scope>NUCLEOTIDE SEQUENCE</scope>
    <source>
        <tissue evidence="2">Shoot tissue taken approximately 20 cm above the soil surface</tissue>
    </source>
</reference>
<reference evidence="2" key="1">
    <citation type="submission" date="2014-09" db="EMBL/GenBank/DDBJ databases">
        <authorList>
            <person name="Magalhaes I.L.F."/>
            <person name="Oliveira U."/>
            <person name="Santos F.R."/>
            <person name="Vidigal T.H.D.A."/>
            <person name="Brescovit A.D."/>
            <person name="Santos A.J."/>
        </authorList>
    </citation>
    <scope>NUCLEOTIDE SEQUENCE</scope>
    <source>
        <tissue evidence="2">Shoot tissue taken approximately 20 cm above the soil surface</tissue>
    </source>
</reference>
<protein>
    <submittedName>
        <fullName evidence="2">Uncharacterized protein</fullName>
    </submittedName>
</protein>
<name>A0A0A9HJZ4_ARUDO</name>